<gene>
    <name evidence="10" type="ORF">SYNPS1DRAFT_14110</name>
</gene>
<evidence type="ECO:0000256" key="4">
    <source>
        <dbReference type="ARBA" id="ARBA00022980"/>
    </source>
</evidence>
<dbReference type="InterPro" id="IPR000702">
    <property type="entry name" value="Ribosomal_uL6-like"/>
</dbReference>
<keyword evidence="5 8" id="KW-0687">Ribonucleoprotein</keyword>
<dbReference type="GO" id="GO:0003735">
    <property type="term" value="F:structural constituent of ribosome"/>
    <property type="evidence" value="ECO:0007669"/>
    <property type="project" value="InterPro"/>
</dbReference>
<dbReference type="Proteomes" id="UP000278143">
    <property type="component" value="Unassembled WGS sequence"/>
</dbReference>
<dbReference type="PANTHER" id="PTHR11655:SF14">
    <property type="entry name" value="LARGE RIBOSOMAL SUBUNIT PROTEIN UL6M"/>
    <property type="match status" value="1"/>
</dbReference>
<dbReference type="Gene3D" id="3.90.930.12">
    <property type="entry name" value="Ribosomal protein L6, alpha-beta domain"/>
    <property type="match status" value="2"/>
</dbReference>
<dbReference type="GO" id="GO:0005762">
    <property type="term" value="C:mitochondrial large ribosomal subunit"/>
    <property type="evidence" value="ECO:0007669"/>
    <property type="project" value="TreeGrafter"/>
</dbReference>
<protein>
    <recommendedName>
        <fullName evidence="7">Large ribosomal subunit protein uL6m</fullName>
    </recommendedName>
</protein>
<evidence type="ECO:0000313" key="10">
    <source>
        <dbReference type="EMBL" id="RKP26513.1"/>
    </source>
</evidence>
<evidence type="ECO:0000256" key="3">
    <source>
        <dbReference type="ARBA" id="ARBA00022884"/>
    </source>
</evidence>
<dbReference type="PANTHER" id="PTHR11655">
    <property type="entry name" value="60S/50S RIBOSOMAL PROTEIN L6/L9"/>
    <property type="match status" value="1"/>
</dbReference>
<dbReference type="InterPro" id="IPR020040">
    <property type="entry name" value="Ribosomal_uL6_a/b-dom"/>
</dbReference>
<comment type="function">
    <text evidence="6">Component of the mitochondrial ribosome (mitoribosome), a dedicated translation machinery responsible for the synthesis of mitochondrial genome-encoded proteins, including at least some of the essential transmembrane subunits of the mitochondrial respiratory chain. The mitoribosomes are attached to the mitochondrial inner membrane and translation products are cotranslationally integrated into the membrane.</text>
</comment>
<proteinExistence type="inferred from homology"/>
<dbReference type="AlphaFoldDB" id="A0A4P9Z1Z3"/>
<keyword evidence="2" id="KW-0699">rRNA-binding</keyword>
<evidence type="ECO:0000256" key="1">
    <source>
        <dbReference type="ARBA" id="ARBA00009356"/>
    </source>
</evidence>
<evidence type="ECO:0000313" key="11">
    <source>
        <dbReference type="Proteomes" id="UP000278143"/>
    </source>
</evidence>
<evidence type="ECO:0000256" key="6">
    <source>
        <dbReference type="ARBA" id="ARBA00037226"/>
    </source>
</evidence>
<dbReference type="InterPro" id="IPR036789">
    <property type="entry name" value="Ribosomal_uL6-like_a/b-dom_sf"/>
</dbReference>
<dbReference type="EMBL" id="KZ989404">
    <property type="protein sequence ID" value="RKP26513.1"/>
    <property type="molecule type" value="Genomic_DNA"/>
</dbReference>
<comment type="similarity">
    <text evidence="1 8">Belongs to the universal ribosomal protein uL6 family.</text>
</comment>
<dbReference type="Pfam" id="PF00347">
    <property type="entry name" value="Ribosomal_L6"/>
    <property type="match status" value="1"/>
</dbReference>
<organism evidence="10 11">
    <name type="scientific">Syncephalis pseudoplumigaleata</name>
    <dbReference type="NCBI Taxonomy" id="1712513"/>
    <lineage>
        <taxon>Eukaryota</taxon>
        <taxon>Fungi</taxon>
        <taxon>Fungi incertae sedis</taxon>
        <taxon>Zoopagomycota</taxon>
        <taxon>Zoopagomycotina</taxon>
        <taxon>Zoopagomycetes</taxon>
        <taxon>Zoopagales</taxon>
        <taxon>Piptocephalidaceae</taxon>
        <taxon>Syncephalis</taxon>
    </lineage>
</organism>
<dbReference type="GO" id="GO:0019843">
    <property type="term" value="F:rRNA binding"/>
    <property type="evidence" value="ECO:0007669"/>
    <property type="project" value="UniProtKB-KW"/>
</dbReference>
<evidence type="ECO:0000256" key="7">
    <source>
        <dbReference type="ARBA" id="ARBA00069416"/>
    </source>
</evidence>
<keyword evidence="3" id="KW-0694">RNA-binding</keyword>
<dbReference type="SUPFAM" id="SSF56053">
    <property type="entry name" value="Ribosomal protein L6"/>
    <property type="match status" value="2"/>
</dbReference>
<keyword evidence="4 8" id="KW-0689">Ribosomal protein</keyword>
<evidence type="ECO:0000259" key="9">
    <source>
        <dbReference type="Pfam" id="PF00347"/>
    </source>
</evidence>
<dbReference type="PRINTS" id="PR00059">
    <property type="entry name" value="RIBOSOMALL6"/>
</dbReference>
<dbReference type="GO" id="GO:0006412">
    <property type="term" value="P:translation"/>
    <property type="evidence" value="ECO:0007669"/>
    <property type="project" value="InterPro"/>
</dbReference>
<accession>A0A4P9Z1Z3</accession>
<evidence type="ECO:0000256" key="8">
    <source>
        <dbReference type="RuleBase" id="RU003869"/>
    </source>
</evidence>
<keyword evidence="11" id="KW-1185">Reference proteome</keyword>
<dbReference type="InterPro" id="IPR019906">
    <property type="entry name" value="Ribosomal_uL6_bac-type"/>
</dbReference>
<sequence length="219" mass="23717">MLSLTCATSSRALRRSPALLAGLAATARRCSHIGRTPVRYGQEVTLEHLPPTGPAGVFGPAGTLRVVGPLGNTAVPIQPDASTGHLLTVRVDDANQKQQRAMWGTTRALIANAVHDVTEGYRLSLRLVGVGYRASLEQNDRVLSLKLGYSHSIEMALPEGITATVPNPARIVLAGVDRQLVSQFAASIRRWRVPEPYKQKGIFVGNETIRKKDVKKNKK</sequence>
<reference evidence="11" key="1">
    <citation type="journal article" date="2018" name="Nat. Microbiol.">
        <title>Leveraging single-cell genomics to expand the fungal tree of life.</title>
        <authorList>
            <person name="Ahrendt S.R."/>
            <person name="Quandt C.A."/>
            <person name="Ciobanu D."/>
            <person name="Clum A."/>
            <person name="Salamov A."/>
            <person name="Andreopoulos B."/>
            <person name="Cheng J.F."/>
            <person name="Woyke T."/>
            <person name="Pelin A."/>
            <person name="Henrissat B."/>
            <person name="Reynolds N.K."/>
            <person name="Benny G.L."/>
            <person name="Smith M.E."/>
            <person name="James T.Y."/>
            <person name="Grigoriev I.V."/>
        </authorList>
    </citation>
    <scope>NUCLEOTIDE SEQUENCE [LARGE SCALE GENOMIC DNA]</scope>
    <source>
        <strain evidence="11">Benny S71-1</strain>
    </source>
</reference>
<feature type="domain" description="Large ribosomal subunit protein uL6 alpha-beta" evidence="9">
    <location>
        <begin position="128"/>
        <end position="202"/>
    </location>
</feature>
<name>A0A4P9Z1Z3_9FUNG</name>
<evidence type="ECO:0000256" key="5">
    <source>
        <dbReference type="ARBA" id="ARBA00023274"/>
    </source>
</evidence>
<dbReference type="OrthoDB" id="540873at2759"/>
<evidence type="ECO:0000256" key="2">
    <source>
        <dbReference type="ARBA" id="ARBA00022730"/>
    </source>
</evidence>
<dbReference type="FunFam" id="3.90.930.12:FF:000006">
    <property type="entry name" value="50S ribosomal protein L6"/>
    <property type="match status" value="1"/>
</dbReference>